<gene>
    <name evidence="4" type="ORF">AF333_10935</name>
    <name evidence="5" type="ORF">SAMN04487909_11314</name>
</gene>
<dbReference type="GeneID" id="42305704"/>
<reference evidence="5 7" key="2">
    <citation type="submission" date="2016-10" db="EMBL/GenBank/DDBJ databases">
        <authorList>
            <person name="de Groot N.N."/>
        </authorList>
    </citation>
    <scope>NUCLEOTIDE SEQUENCE [LARGE SCALE GENOMIC DNA]</scope>
    <source>
        <strain evidence="5 7">DSM 2895</strain>
    </source>
</reference>
<dbReference type="RefSeq" id="WP_043064541.1">
    <property type="nucleotide sequence ID" value="NZ_BJOA01000262.1"/>
</dbReference>
<dbReference type="PATRIC" id="fig|47500.8.peg.2709"/>
<dbReference type="Gene3D" id="3.20.20.70">
    <property type="entry name" value="Aldolase class I"/>
    <property type="match status" value="1"/>
</dbReference>
<keyword evidence="2" id="KW-0560">Oxidoreductase</keyword>
<dbReference type="InterPro" id="IPR013785">
    <property type="entry name" value="Aldolase_TIM"/>
</dbReference>
<dbReference type="OrthoDB" id="9772736at2"/>
<dbReference type="STRING" id="47500.AF333_10935"/>
<dbReference type="PANTHER" id="PTHR43656">
    <property type="entry name" value="BINDING OXIDOREDUCTASE, PUTATIVE (AFU_ORTHOLOGUE AFUA_2G08260)-RELATED"/>
    <property type="match status" value="1"/>
</dbReference>
<dbReference type="GO" id="GO:0016491">
    <property type="term" value="F:oxidoreductase activity"/>
    <property type="evidence" value="ECO:0007669"/>
    <property type="project" value="UniProtKB-KW"/>
</dbReference>
<keyword evidence="6" id="KW-1185">Reference proteome</keyword>
<sequence>MNSKYEPLFESLTLRSGIQLKNRIVMAPLTNFSSNADGTVSDAEVDYYIRRAKGVGMVITACTYVTPNGKGFAGEFAADSDEMIPSLRRLATALKEQGTKAVLQIFHGGRMCPPELVPYGEIVSASDIAPEQAGAVVPRALTDKEIEALIHAFGETTRRAIEAGFDGVEIHGANGYLVQQFFSPHSNRRNDRWGGSLEKRMAFPLRIVDEVKQIVNKHAKQPFLVGYRLSPEEAETPGITMADTLVFIDALAEKQLDYMHISLMDFWSKPRRGVESTRSRIEIIQERVGHLVPIIGVGSIHTPDDALKAAQTGVPLLALGREIIIEPEWVEKVKQGREAEIRTTVSKDDQARLEIPNPLWQAIINTPGWFPVVEKVRTSE</sequence>
<organism evidence="4 6">
    <name type="scientific">Aneurinibacillus migulanus</name>
    <name type="common">Bacillus migulanus</name>
    <dbReference type="NCBI Taxonomy" id="47500"/>
    <lineage>
        <taxon>Bacteria</taxon>
        <taxon>Bacillati</taxon>
        <taxon>Bacillota</taxon>
        <taxon>Bacilli</taxon>
        <taxon>Bacillales</taxon>
        <taxon>Paenibacillaceae</taxon>
        <taxon>Aneurinibacillus group</taxon>
        <taxon>Aneurinibacillus</taxon>
    </lineage>
</organism>
<evidence type="ECO:0000256" key="2">
    <source>
        <dbReference type="ARBA" id="ARBA00023002"/>
    </source>
</evidence>
<keyword evidence="1" id="KW-0285">Flavoprotein</keyword>
<dbReference type="InterPro" id="IPR001155">
    <property type="entry name" value="OxRdtase_FMN_N"/>
</dbReference>
<dbReference type="Proteomes" id="UP000037269">
    <property type="component" value="Unassembled WGS sequence"/>
</dbReference>
<dbReference type="SUPFAM" id="SSF51395">
    <property type="entry name" value="FMN-linked oxidoreductases"/>
    <property type="match status" value="1"/>
</dbReference>
<dbReference type="PANTHER" id="PTHR43656:SF2">
    <property type="entry name" value="BINDING OXIDOREDUCTASE, PUTATIVE (AFU_ORTHOLOGUE AFUA_2G08260)-RELATED"/>
    <property type="match status" value="1"/>
</dbReference>
<evidence type="ECO:0000259" key="3">
    <source>
        <dbReference type="Pfam" id="PF00724"/>
    </source>
</evidence>
<feature type="domain" description="NADH:flavin oxidoreductase/NADH oxidase N-terminal" evidence="3">
    <location>
        <begin position="8"/>
        <end position="339"/>
    </location>
</feature>
<evidence type="ECO:0000313" key="7">
    <source>
        <dbReference type="Proteomes" id="UP000182836"/>
    </source>
</evidence>
<dbReference type="Proteomes" id="UP000182836">
    <property type="component" value="Unassembled WGS sequence"/>
</dbReference>
<dbReference type="EMBL" id="FNED01000013">
    <property type="protein sequence ID" value="SDJ16918.1"/>
    <property type="molecule type" value="Genomic_DNA"/>
</dbReference>
<dbReference type="InterPro" id="IPR051799">
    <property type="entry name" value="NADH_flavin_oxidoreductase"/>
</dbReference>
<proteinExistence type="predicted"/>
<accession>A0A0D1YHK3</accession>
<evidence type="ECO:0000256" key="1">
    <source>
        <dbReference type="ARBA" id="ARBA00022630"/>
    </source>
</evidence>
<evidence type="ECO:0000313" key="4">
    <source>
        <dbReference type="EMBL" id="KON95920.1"/>
    </source>
</evidence>
<protein>
    <submittedName>
        <fullName evidence="5">2,4-dienoyl-CoA reductase</fullName>
    </submittedName>
    <submittedName>
        <fullName evidence="4">NADH-dependent flavin oxidoreductase</fullName>
    </submittedName>
</protein>
<evidence type="ECO:0000313" key="5">
    <source>
        <dbReference type="EMBL" id="SDJ16918.1"/>
    </source>
</evidence>
<dbReference type="GO" id="GO:0010181">
    <property type="term" value="F:FMN binding"/>
    <property type="evidence" value="ECO:0007669"/>
    <property type="project" value="InterPro"/>
</dbReference>
<dbReference type="Pfam" id="PF00724">
    <property type="entry name" value="Oxidored_FMN"/>
    <property type="match status" value="1"/>
</dbReference>
<evidence type="ECO:0000313" key="6">
    <source>
        <dbReference type="Proteomes" id="UP000037269"/>
    </source>
</evidence>
<dbReference type="EMBL" id="LGUG01000004">
    <property type="protein sequence ID" value="KON95920.1"/>
    <property type="molecule type" value="Genomic_DNA"/>
</dbReference>
<dbReference type="AlphaFoldDB" id="A0A0D1YHK3"/>
<dbReference type="CDD" id="cd04735">
    <property type="entry name" value="OYE_like_4_FMN"/>
    <property type="match status" value="1"/>
</dbReference>
<name>A0A0D1YHK3_ANEMI</name>
<reference evidence="4 6" key="1">
    <citation type="submission" date="2015-07" db="EMBL/GenBank/DDBJ databases">
        <title>Fjat-14205 dsm 2895.</title>
        <authorList>
            <person name="Liu B."/>
            <person name="Wang J."/>
            <person name="Zhu Y."/>
            <person name="Liu G."/>
            <person name="Chen Q."/>
            <person name="Chen Z."/>
            <person name="Lan J."/>
            <person name="Che J."/>
            <person name="Ge C."/>
            <person name="Shi H."/>
            <person name="Pan Z."/>
            <person name="Liu X."/>
        </authorList>
    </citation>
    <scope>NUCLEOTIDE SEQUENCE [LARGE SCALE GENOMIC DNA]</scope>
    <source>
        <strain evidence="4 6">DSM 2895</strain>
    </source>
</reference>